<evidence type="ECO:0000259" key="6">
    <source>
        <dbReference type="Pfam" id="PF04542"/>
    </source>
</evidence>
<evidence type="ECO:0000256" key="2">
    <source>
        <dbReference type="ARBA" id="ARBA00023015"/>
    </source>
</evidence>
<dbReference type="InterPro" id="IPR014284">
    <property type="entry name" value="RNA_pol_sigma-70_dom"/>
</dbReference>
<dbReference type="GO" id="GO:0006352">
    <property type="term" value="P:DNA-templated transcription initiation"/>
    <property type="evidence" value="ECO:0007669"/>
    <property type="project" value="InterPro"/>
</dbReference>
<dbReference type="NCBIfam" id="TIGR02937">
    <property type="entry name" value="sigma70-ECF"/>
    <property type="match status" value="1"/>
</dbReference>
<dbReference type="PANTHER" id="PTHR43133:SF8">
    <property type="entry name" value="RNA POLYMERASE SIGMA FACTOR HI_1459-RELATED"/>
    <property type="match status" value="1"/>
</dbReference>
<dbReference type="GO" id="GO:0003677">
    <property type="term" value="F:DNA binding"/>
    <property type="evidence" value="ECO:0007669"/>
    <property type="project" value="UniProtKB-KW"/>
</dbReference>
<dbReference type="InterPro" id="IPR013324">
    <property type="entry name" value="RNA_pol_sigma_r3/r4-like"/>
</dbReference>
<protein>
    <submittedName>
        <fullName evidence="7">ECF RNA polymerase sigma factor SigE</fullName>
    </submittedName>
</protein>
<comment type="similarity">
    <text evidence="1">Belongs to the sigma-70 factor family. ECF subfamily.</text>
</comment>
<dbReference type="SUPFAM" id="SSF88946">
    <property type="entry name" value="Sigma2 domain of RNA polymerase sigma factors"/>
    <property type="match status" value="1"/>
</dbReference>
<dbReference type="RefSeq" id="WP_146523466.1">
    <property type="nucleotide sequence ID" value="NZ_CP151726.1"/>
</dbReference>
<dbReference type="InterPro" id="IPR007627">
    <property type="entry name" value="RNA_pol_sigma70_r2"/>
</dbReference>
<dbReference type="Proteomes" id="UP000320176">
    <property type="component" value="Unassembled WGS sequence"/>
</dbReference>
<accession>A0A5C5ZWT0</accession>
<gene>
    <name evidence="7" type="primary">sigE_18</name>
    <name evidence="7" type="ORF">Pla52n_65770</name>
</gene>
<evidence type="ECO:0000256" key="4">
    <source>
        <dbReference type="ARBA" id="ARBA00023125"/>
    </source>
</evidence>
<sequence length="200" mass="23002">MPLTSPSTSLSLIRRVQTNDPRSWERLVQIYGPLVYRWCRRRGIDRHDASDIMQDVFSAVSGSIDRFQSEQGQRSFRGWLYGITRFKMLDHFRQSMKRPDVIAGDVLDATLEANVDADPYLDDPAGDRIDAGIIIRQTLELIRQEFTDVTWKAFWRTAVDKQSAPDVAAELGLQPANVRQIKRRVMKRLRDELDGLEPGI</sequence>
<keyword evidence="4" id="KW-0238">DNA-binding</keyword>
<evidence type="ECO:0000256" key="5">
    <source>
        <dbReference type="ARBA" id="ARBA00023163"/>
    </source>
</evidence>
<dbReference type="PANTHER" id="PTHR43133">
    <property type="entry name" value="RNA POLYMERASE ECF-TYPE SIGMA FACTO"/>
    <property type="match status" value="1"/>
</dbReference>
<comment type="caution">
    <text evidence="7">The sequence shown here is derived from an EMBL/GenBank/DDBJ whole genome shotgun (WGS) entry which is preliminary data.</text>
</comment>
<evidence type="ECO:0000313" key="8">
    <source>
        <dbReference type="Proteomes" id="UP000320176"/>
    </source>
</evidence>
<organism evidence="7 8">
    <name type="scientific">Stieleria varia</name>
    <dbReference type="NCBI Taxonomy" id="2528005"/>
    <lineage>
        <taxon>Bacteria</taxon>
        <taxon>Pseudomonadati</taxon>
        <taxon>Planctomycetota</taxon>
        <taxon>Planctomycetia</taxon>
        <taxon>Pirellulales</taxon>
        <taxon>Pirellulaceae</taxon>
        <taxon>Stieleria</taxon>
    </lineage>
</organism>
<dbReference type="InterPro" id="IPR013325">
    <property type="entry name" value="RNA_pol_sigma_r2"/>
</dbReference>
<dbReference type="EMBL" id="SJPN01000015">
    <property type="protein sequence ID" value="TWT91586.1"/>
    <property type="molecule type" value="Genomic_DNA"/>
</dbReference>
<dbReference type="OrthoDB" id="281047at2"/>
<dbReference type="Pfam" id="PF04542">
    <property type="entry name" value="Sigma70_r2"/>
    <property type="match status" value="1"/>
</dbReference>
<reference evidence="7 8" key="1">
    <citation type="submission" date="2019-02" db="EMBL/GenBank/DDBJ databases">
        <title>Deep-cultivation of Planctomycetes and their phenomic and genomic characterization uncovers novel biology.</title>
        <authorList>
            <person name="Wiegand S."/>
            <person name="Jogler M."/>
            <person name="Boedeker C."/>
            <person name="Pinto D."/>
            <person name="Vollmers J."/>
            <person name="Rivas-Marin E."/>
            <person name="Kohn T."/>
            <person name="Peeters S.H."/>
            <person name="Heuer A."/>
            <person name="Rast P."/>
            <person name="Oberbeckmann S."/>
            <person name="Bunk B."/>
            <person name="Jeske O."/>
            <person name="Meyerdierks A."/>
            <person name="Storesund J.E."/>
            <person name="Kallscheuer N."/>
            <person name="Luecker S."/>
            <person name="Lage O.M."/>
            <person name="Pohl T."/>
            <person name="Merkel B.J."/>
            <person name="Hornburger P."/>
            <person name="Mueller R.-W."/>
            <person name="Bruemmer F."/>
            <person name="Labrenz M."/>
            <person name="Spormann A.M."/>
            <person name="Op Den Camp H."/>
            <person name="Overmann J."/>
            <person name="Amann R."/>
            <person name="Jetten M.S.M."/>
            <person name="Mascher T."/>
            <person name="Medema M.H."/>
            <person name="Devos D.P."/>
            <person name="Kaster A.-K."/>
            <person name="Ovreas L."/>
            <person name="Rohde M."/>
            <person name="Galperin M.Y."/>
            <person name="Jogler C."/>
        </authorList>
    </citation>
    <scope>NUCLEOTIDE SEQUENCE [LARGE SCALE GENOMIC DNA]</scope>
    <source>
        <strain evidence="7 8">Pla52n</strain>
    </source>
</reference>
<evidence type="ECO:0000313" key="7">
    <source>
        <dbReference type="EMBL" id="TWT91586.1"/>
    </source>
</evidence>
<evidence type="ECO:0000256" key="3">
    <source>
        <dbReference type="ARBA" id="ARBA00023082"/>
    </source>
</evidence>
<dbReference type="GO" id="GO:0016987">
    <property type="term" value="F:sigma factor activity"/>
    <property type="evidence" value="ECO:0007669"/>
    <property type="project" value="UniProtKB-KW"/>
</dbReference>
<dbReference type="Gene3D" id="1.10.1740.10">
    <property type="match status" value="1"/>
</dbReference>
<keyword evidence="5" id="KW-0804">Transcription</keyword>
<dbReference type="SUPFAM" id="SSF88659">
    <property type="entry name" value="Sigma3 and sigma4 domains of RNA polymerase sigma factors"/>
    <property type="match status" value="1"/>
</dbReference>
<dbReference type="AlphaFoldDB" id="A0A5C5ZWT0"/>
<feature type="domain" description="RNA polymerase sigma-70 region 2" evidence="6">
    <location>
        <begin position="27"/>
        <end position="95"/>
    </location>
</feature>
<keyword evidence="3" id="KW-0731">Sigma factor</keyword>
<keyword evidence="8" id="KW-1185">Reference proteome</keyword>
<dbReference type="InterPro" id="IPR039425">
    <property type="entry name" value="RNA_pol_sigma-70-like"/>
</dbReference>
<evidence type="ECO:0000256" key="1">
    <source>
        <dbReference type="ARBA" id="ARBA00010641"/>
    </source>
</evidence>
<name>A0A5C5ZWT0_9BACT</name>
<proteinExistence type="inferred from homology"/>
<keyword evidence="2" id="KW-0805">Transcription regulation</keyword>